<evidence type="ECO:0000313" key="1">
    <source>
        <dbReference type="EMBL" id="KAI9248325.1"/>
    </source>
</evidence>
<name>A0AAD5P8N6_9FUNG</name>
<dbReference type="Proteomes" id="UP001209540">
    <property type="component" value="Unassembled WGS sequence"/>
</dbReference>
<comment type="caution">
    <text evidence="1">The sequence shown here is derived from an EMBL/GenBank/DDBJ whole genome shotgun (WGS) entry which is preliminary data.</text>
</comment>
<dbReference type="AlphaFoldDB" id="A0AAD5P8N6"/>
<gene>
    <name evidence="1" type="ORF">BDA99DRAFT_417600</name>
</gene>
<feature type="non-terminal residue" evidence="1">
    <location>
        <position position="78"/>
    </location>
</feature>
<evidence type="ECO:0000313" key="2">
    <source>
        <dbReference type="Proteomes" id="UP001209540"/>
    </source>
</evidence>
<protein>
    <recommendedName>
        <fullName evidence="3">MULE transposase domain-containing protein</fullName>
    </recommendedName>
</protein>
<dbReference type="EMBL" id="JAIXMP010000039">
    <property type="protein sequence ID" value="KAI9248325.1"/>
    <property type="molecule type" value="Genomic_DNA"/>
</dbReference>
<reference evidence="1" key="2">
    <citation type="submission" date="2023-02" db="EMBL/GenBank/DDBJ databases">
        <authorList>
            <consortium name="DOE Joint Genome Institute"/>
            <person name="Mondo S.J."/>
            <person name="Chang Y."/>
            <person name="Wang Y."/>
            <person name="Ahrendt S."/>
            <person name="Andreopoulos W."/>
            <person name="Barry K."/>
            <person name="Beard J."/>
            <person name="Benny G.L."/>
            <person name="Blankenship S."/>
            <person name="Bonito G."/>
            <person name="Cuomo C."/>
            <person name="Desiro A."/>
            <person name="Gervers K.A."/>
            <person name="Hundley H."/>
            <person name="Kuo A."/>
            <person name="LaButti K."/>
            <person name="Lang B.F."/>
            <person name="Lipzen A."/>
            <person name="O'Donnell K."/>
            <person name="Pangilinan J."/>
            <person name="Reynolds N."/>
            <person name="Sandor L."/>
            <person name="Smith M.W."/>
            <person name="Tsang A."/>
            <person name="Grigoriev I.V."/>
            <person name="Stajich J.E."/>
            <person name="Spatafora J.W."/>
        </authorList>
    </citation>
    <scope>NUCLEOTIDE SEQUENCE</scope>
    <source>
        <strain evidence="1">RSA 2281</strain>
    </source>
</reference>
<sequence length="78" mass="8989">SNNNVFSFGFISPTQQYHLQHATSVCMDATYKITSRVNDIMYTIVTKDQHTGTGYPIAYMFTNNHSSPPIQQWLLFLR</sequence>
<feature type="non-terminal residue" evidence="1">
    <location>
        <position position="1"/>
    </location>
</feature>
<accession>A0AAD5P8N6</accession>
<evidence type="ECO:0008006" key="3">
    <source>
        <dbReference type="Google" id="ProtNLM"/>
    </source>
</evidence>
<organism evidence="1 2">
    <name type="scientific">Phascolomyces articulosus</name>
    <dbReference type="NCBI Taxonomy" id="60185"/>
    <lineage>
        <taxon>Eukaryota</taxon>
        <taxon>Fungi</taxon>
        <taxon>Fungi incertae sedis</taxon>
        <taxon>Mucoromycota</taxon>
        <taxon>Mucoromycotina</taxon>
        <taxon>Mucoromycetes</taxon>
        <taxon>Mucorales</taxon>
        <taxon>Lichtheimiaceae</taxon>
        <taxon>Phascolomyces</taxon>
    </lineage>
</organism>
<proteinExistence type="predicted"/>
<reference evidence="1" key="1">
    <citation type="journal article" date="2022" name="IScience">
        <title>Evolution of zygomycete secretomes and the origins of terrestrial fungal ecologies.</title>
        <authorList>
            <person name="Chang Y."/>
            <person name="Wang Y."/>
            <person name="Mondo S."/>
            <person name="Ahrendt S."/>
            <person name="Andreopoulos W."/>
            <person name="Barry K."/>
            <person name="Beard J."/>
            <person name="Benny G.L."/>
            <person name="Blankenship S."/>
            <person name="Bonito G."/>
            <person name="Cuomo C."/>
            <person name="Desiro A."/>
            <person name="Gervers K.A."/>
            <person name="Hundley H."/>
            <person name="Kuo A."/>
            <person name="LaButti K."/>
            <person name="Lang B.F."/>
            <person name="Lipzen A."/>
            <person name="O'Donnell K."/>
            <person name="Pangilinan J."/>
            <person name="Reynolds N."/>
            <person name="Sandor L."/>
            <person name="Smith M.E."/>
            <person name="Tsang A."/>
            <person name="Grigoriev I.V."/>
            <person name="Stajich J.E."/>
            <person name="Spatafora J.W."/>
        </authorList>
    </citation>
    <scope>NUCLEOTIDE SEQUENCE</scope>
    <source>
        <strain evidence="1">RSA 2281</strain>
    </source>
</reference>
<keyword evidence="2" id="KW-1185">Reference proteome</keyword>